<dbReference type="EMBL" id="CAJNYT010001514">
    <property type="protein sequence ID" value="CAF3416477.1"/>
    <property type="molecule type" value="Genomic_DNA"/>
</dbReference>
<proteinExistence type="predicted"/>
<dbReference type="OrthoDB" id="10301933at2759"/>
<evidence type="ECO:0000313" key="4">
    <source>
        <dbReference type="EMBL" id="CAF3403585.1"/>
    </source>
</evidence>
<evidence type="ECO:0000313" key="5">
    <source>
        <dbReference type="EMBL" id="CAF3416477.1"/>
    </source>
</evidence>
<dbReference type="EMBL" id="CAJNYD010000704">
    <property type="protein sequence ID" value="CAF3290317.1"/>
    <property type="molecule type" value="Genomic_DNA"/>
</dbReference>
<protein>
    <submittedName>
        <fullName evidence="6">Uncharacterized protein</fullName>
    </submittedName>
</protein>
<feature type="signal peptide" evidence="1">
    <location>
        <begin position="1"/>
        <end position="22"/>
    </location>
</feature>
<evidence type="ECO:0000313" key="3">
    <source>
        <dbReference type="EMBL" id="CAF3382985.1"/>
    </source>
</evidence>
<dbReference type="Proteomes" id="UP000663865">
    <property type="component" value="Unassembled WGS sequence"/>
</dbReference>
<evidence type="ECO:0000313" key="2">
    <source>
        <dbReference type="EMBL" id="CAF3290317.1"/>
    </source>
</evidence>
<keyword evidence="1" id="KW-0732">Signal</keyword>
<name>A0A818KNK1_9BILA</name>
<dbReference type="Proteomes" id="UP000663872">
    <property type="component" value="Unassembled WGS sequence"/>
</dbReference>
<dbReference type="Proteomes" id="UP000663869">
    <property type="component" value="Unassembled WGS sequence"/>
</dbReference>
<comment type="caution">
    <text evidence="6">The sequence shown here is derived from an EMBL/GenBank/DDBJ whole genome shotgun (WGS) entry which is preliminary data.</text>
</comment>
<dbReference type="EMBL" id="CAJNYU010001005">
    <property type="protein sequence ID" value="CAF3403585.1"/>
    <property type="molecule type" value="Genomic_DNA"/>
</dbReference>
<gene>
    <name evidence="4" type="ORF">FME351_LOCUS9297</name>
    <name evidence="5" type="ORF">GRG538_LOCUS11384</name>
    <name evidence="6" type="ORF">KIK155_LOCUS18749</name>
    <name evidence="2" type="ORF">LUA448_LOCUS7172</name>
    <name evidence="3" type="ORF">TIS948_LOCUS26129</name>
</gene>
<evidence type="ECO:0000313" key="6">
    <source>
        <dbReference type="EMBL" id="CAF3557219.1"/>
    </source>
</evidence>
<dbReference type="Proteomes" id="UP000663833">
    <property type="component" value="Unassembled WGS sequence"/>
</dbReference>
<sequence length="77" mass="9025">MHASYISMLLALIILFASTSSAYRIRSYLNEQQEEYFPSDAVKETIPLEENIILVKYFLMPLHRARDERMRRGWGSG</sequence>
<dbReference type="EMBL" id="CAJNXB010004578">
    <property type="protein sequence ID" value="CAF3382985.1"/>
    <property type="molecule type" value="Genomic_DNA"/>
</dbReference>
<dbReference type="EMBL" id="CAJNYV010003303">
    <property type="protein sequence ID" value="CAF3557219.1"/>
    <property type="molecule type" value="Genomic_DNA"/>
</dbReference>
<reference evidence="6" key="1">
    <citation type="submission" date="2021-02" db="EMBL/GenBank/DDBJ databases">
        <authorList>
            <person name="Nowell W R."/>
        </authorList>
    </citation>
    <scope>NUCLEOTIDE SEQUENCE</scope>
</reference>
<dbReference type="AlphaFoldDB" id="A0A818KNK1"/>
<evidence type="ECO:0000256" key="1">
    <source>
        <dbReference type="SAM" id="SignalP"/>
    </source>
</evidence>
<organism evidence="6 7">
    <name type="scientific">Rotaria socialis</name>
    <dbReference type="NCBI Taxonomy" id="392032"/>
    <lineage>
        <taxon>Eukaryota</taxon>
        <taxon>Metazoa</taxon>
        <taxon>Spiralia</taxon>
        <taxon>Gnathifera</taxon>
        <taxon>Rotifera</taxon>
        <taxon>Eurotatoria</taxon>
        <taxon>Bdelloidea</taxon>
        <taxon>Philodinida</taxon>
        <taxon>Philodinidae</taxon>
        <taxon>Rotaria</taxon>
    </lineage>
</organism>
<dbReference type="Proteomes" id="UP000663825">
    <property type="component" value="Unassembled WGS sequence"/>
</dbReference>
<accession>A0A818KNK1</accession>
<evidence type="ECO:0000313" key="7">
    <source>
        <dbReference type="Proteomes" id="UP000663865"/>
    </source>
</evidence>
<feature type="chain" id="PRO_5035615297" evidence="1">
    <location>
        <begin position="23"/>
        <end position="77"/>
    </location>
</feature>